<evidence type="ECO:0000313" key="1">
    <source>
        <dbReference type="EMBL" id="KAF5773163.1"/>
    </source>
</evidence>
<dbReference type="Gramene" id="mRNA:HanXRQr2_Chr13g0585611">
    <property type="protein sequence ID" value="mRNA:HanXRQr2_Chr13g0585611"/>
    <property type="gene ID" value="HanXRQr2_Chr13g0585611"/>
</dbReference>
<organism evidence="2 3">
    <name type="scientific">Helianthus annuus</name>
    <name type="common">Common sunflower</name>
    <dbReference type="NCBI Taxonomy" id="4232"/>
    <lineage>
        <taxon>Eukaryota</taxon>
        <taxon>Viridiplantae</taxon>
        <taxon>Streptophyta</taxon>
        <taxon>Embryophyta</taxon>
        <taxon>Tracheophyta</taxon>
        <taxon>Spermatophyta</taxon>
        <taxon>Magnoliopsida</taxon>
        <taxon>eudicotyledons</taxon>
        <taxon>Gunneridae</taxon>
        <taxon>Pentapetalae</taxon>
        <taxon>asterids</taxon>
        <taxon>campanulids</taxon>
        <taxon>Asterales</taxon>
        <taxon>Asteraceae</taxon>
        <taxon>Asteroideae</taxon>
        <taxon>Heliantheae alliance</taxon>
        <taxon>Heliantheae</taxon>
        <taxon>Helianthus</taxon>
    </lineage>
</organism>
<accession>A0A251SRX9</accession>
<reference evidence="1 3" key="1">
    <citation type="journal article" date="2017" name="Nature">
        <title>The sunflower genome provides insights into oil metabolism, flowering and Asterid evolution.</title>
        <authorList>
            <person name="Badouin H."/>
            <person name="Gouzy J."/>
            <person name="Grassa C.J."/>
            <person name="Murat F."/>
            <person name="Staton S.E."/>
            <person name="Cottret L."/>
            <person name="Lelandais-Briere C."/>
            <person name="Owens G.L."/>
            <person name="Carrere S."/>
            <person name="Mayjonade B."/>
            <person name="Legrand L."/>
            <person name="Gill N."/>
            <person name="Kane N.C."/>
            <person name="Bowers J.E."/>
            <person name="Hubner S."/>
            <person name="Bellec A."/>
            <person name="Berard A."/>
            <person name="Berges H."/>
            <person name="Blanchet N."/>
            <person name="Boniface M.C."/>
            <person name="Brunel D."/>
            <person name="Catrice O."/>
            <person name="Chaidir N."/>
            <person name="Claudel C."/>
            <person name="Donnadieu C."/>
            <person name="Faraut T."/>
            <person name="Fievet G."/>
            <person name="Helmstetter N."/>
            <person name="King M."/>
            <person name="Knapp S.J."/>
            <person name="Lai Z."/>
            <person name="Le Paslier M.C."/>
            <person name="Lippi Y."/>
            <person name="Lorenzon L."/>
            <person name="Mandel J.R."/>
            <person name="Marage G."/>
            <person name="Marchand G."/>
            <person name="Marquand E."/>
            <person name="Bret-Mestries E."/>
            <person name="Morien E."/>
            <person name="Nambeesan S."/>
            <person name="Nguyen T."/>
            <person name="Pegot-Espagnet P."/>
            <person name="Pouilly N."/>
            <person name="Raftis F."/>
            <person name="Sallet E."/>
            <person name="Schiex T."/>
            <person name="Thomas J."/>
            <person name="Vandecasteele C."/>
            <person name="Vares D."/>
            <person name="Vear F."/>
            <person name="Vautrin S."/>
            <person name="Crespi M."/>
            <person name="Mangin B."/>
            <person name="Burke J.M."/>
            <person name="Salse J."/>
            <person name="Munos S."/>
            <person name="Vincourt P."/>
            <person name="Rieseberg L.H."/>
            <person name="Langlade N.B."/>
        </authorList>
    </citation>
    <scope>NUCLEOTIDE SEQUENCE [LARGE SCALE GENOMIC DNA]</scope>
    <source>
        <strain evidence="3">cv. SF193</strain>
        <tissue evidence="1">Leaves</tissue>
    </source>
</reference>
<dbReference type="STRING" id="4232.A0A251SRX9"/>
<reference evidence="2" key="2">
    <citation type="submission" date="2017-02" db="EMBL/GenBank/DDBJ databases">
        <title>Sunflower complete genome.</title>
        <authorList>
            <person name="Langlade N."/>
            <person name="Munos S."/>
        </authorList>
    </citation>
    <scope>NUCLEOTIDE SEQUENCE [LARGE SCALE GENOMIC DNA]</scope>
    <source>
        <tissue evidence="2">Leaves</tissue>
    </source>
</reference>
<dbReference type="EMBL" id="CM007902">
    <property type="protein sequence ID" value="OTG01303.1"/>
    <property type="molecule type" value="Genomic_DNA"/>
</dbReference>
<protein>
    <submittedName>
        <fullName evidence="2">Uncharacterized protein</fullName>
    </submittedName>
</protein>
<sequence>MIGLLLEGFIKTQGTLELITTPAALFPSYGYRSFRVSEIVAAGSFCHHATSYVVETRSWVMMFEISGFEGTRTLQRRASSLISHGGAGDNLSSAREHSGLVSWQQGSFKREFLSSPYRCSRN</sequence>
<dbReference type="Proteomes" id="UP000215914">
    <property type="component" value="Chromosome 13"/>
</dbReference>
<name>A0A251SRX9_HELAN</name>
<proteinExistence type="predicted"/>
<evidence type="ECO:0000313" key="3">
    <source>
        <dbReference type="Proteomes" id="UP000215914"/>
    </source>
</evidence>
<dbReference type="AlphaFoldDB" id="A0A251SRX9"/>
<gene>
    <name evidence="2" type="ORF">HannXRQ_Chr13g0400621</name>
    <name evidence="1" type="ORF">HanXRQr2_Chr13g0585611</name>
</gene>
<dbReference type="InParanoid" id="A0A251SRX9"/>
<dbReference type="EMBL" id="MNCJ02000328">
    <property type="protein sequence ID" value="KAF5773163.1"/>
    <property type="molecule type" value="Genomic_DNA"/>
</dbReference>
<evidence type="ECO:0000313" key="2">
    <source>
        <dbReference type="EMBL" id="OTG01303.1"/>
    </source>
</evidence>
<keyword evidence="3" id="KW-1185">Reference proteome</keyword>
<reference evidence="1" key="3">
    <citation type="submission" date="2020-06" db="EMBL/GenBank/DDBJ databases">
        <title>Helianthus annuus Genome sequencing and assembly Release 2.</title>
        <authorList>
            <person name="Gouzy J."/>
            <person name="Langlade N."/>
            <person name="Munos S."/>
        </authorList>
    </citation>
    <scope>NUCLEOTIDE SEQUENCE</scope>
    <source>
        <tissue evidence="1">Leaves</tissue>
    </source>
</reference>